<keyword evidence="6" id="KW-1185">Reference proteome</keyword>
<comment type="similarity">
    <text evidence="3">Belongs to the alpha-ketoglutarate dehydrogenase component 4 family.</text>
</comment>
<comment type="subcellular location">
    <subcellularLocation>
        <location evidence="1">Mitochondrion</location>
    </subcellularLocation>
</comment>
<feature type="compositionally biased region" description="Low complexity" evidence="4">
    <location>
        <begin position="60"/>
        <end position="84"/>
    </location>
</feature>
<gene>
    <name evidence="5" type="ORF">ODALV1_LOCUS6852</name>
</gene>
<organism evidence="5 6">
    <name type="scientific">Orchesella dallaii</name>
    <dbReference type="NCBI Taxonomy" id="48710"/>
    <lineage>
        <taxon>Eukaryota</taxon>
        <taxon>Metazoa</taxon>
        <taxon>Ecdysozoa</taxon>
        <taxon>Arthropoda</taxon>
        <taxon>Hexapoda</taxon>
        <taxon>Collembola</taxon>
        <taxon>Entomobryomorpha</taxon>
        <taxon>Entomobryoidea</taxon>
        <taxon>Orchesellidae</taxon>
        <taxon>Orchesellinae</taxon>
        <taxon>Orchesella</taxon>
    </lineage>
</organism>
<dbReference type="InterPro" id="IPR020373">
    <property type="entry name" value="Kgd4/YMR-31"/>
</dbReference>
<accession>A0ABP1Q704</accession>
<protein>
    <recommendedName>
        <fullName evidence="7">28S ribosomal protein S36, mitochondrial</fullName>
    </recommendedName>
</protein>
<dbReference type="Proteomes" id="UP001642540">
    <property type="component" value="Unassembled WGS sequence"/>
</dbReference>
<sequence length="116" mass="12527">MSQSISSKVKTFFKSMMKPSPAAVFQAVKSLKPHSPMIKFRYGGAAGHSRMSAPPSPVVTAGGPPRAAPASTPTSPSKPNATTALPIIEDWQLPRRYQRRPLDPVEIEYINRGGPE</sequence>
<evidence type="ECO:0000256" key="4">
    <source>
        <dbReference type="SAM" id="MobiDB-lite"/>
    </source>
</evidence>
<proteinExistence type="inferred from homology"/>
<feature type="region of interest" description="Disordered" evidence="4">
    <location>
        <begin position="45"/>
        <end position="85"/>
    </location>
</feature>
<evidence type="ECO:0000256" key="1">
    <source>
        <dbReference type="ARBA" id="ARBA00004173"/>
    </source>
</evidence>
<comment type="caution">
    <text evidence="5">The sequence shown here is derived from an EMBL/GenBank/DDBJ whole genome shotgun (WGS) entry which is preliminary data.</text>
</comment>
<dbReference type="Pfam" id="PF10937">
    <property type="entry name" value="Kgd4-YMR31"/>
    <property type="match status" value="1"/>
</dbReference>
<evidence type="ECO:0008006" key="7">
    <source>
        <dbReference type="Google" id="ProtNLM"/>
    </source>
</evidence>
<evidence type="ECO:0000313" key="6">
    <source>
        <dbReference type="Proteomes" id="UP001642540"/>
    </source>
</evidence>
<evidence type="ECO:0000313" key="5">
    <source>
        <dbReference type="EMBL" id="CAL8087794.1"/>
    </source>
</evidence>
<dbReference type="EMBL" id="CAXLJM020000022">
    <property type="protein sequence ID" value="CAL8087794.1"/>
    <property type="molecule type" value="Genomic_DNA"/>
</dbReference>
<name>A0ABP1Q704_9HEXA</name>
<keyword evidence="2" id="KW-0496">Mitochondrion</keyword>
<evidence type="ECO:0000256" key="3">
    <source>
        <dbReference type="ARBA" id="ARBA00043970"/>
    </source>
</evidence>
<reference evidence="5 6" key="1">
    <citation type="submission" date="2024-08" db="EMBL/GenBank/DDBJ databases">
        <authorList>
            <person name="Cucini C."/>
            <person name="Frati F."/>
        </authorList>
    </citation>
    <scope>NUCLEOTIDE SEQUENCE [LARGE SCALE GENOMIC DNA]</scope>
</reference>
<evidence type="ECO:0000256" key="2">
    <source>
        <dbReference type="ARBA" id="ARBA00023128"/>
    </source>
</evidence>